<feature type="region of interest" description="Disordered" evidence="1">
    <location>
        <begin position="121"/>
        <end position="140"/>
    </location>
</feature>
<dbReference type="Proteomes" id="UP001295469">
    <property type="component" value="Chromosome C06"/>
</dbReference>
<protein>
    <submittedName>
        <fullName evidence="2">(rape) hypothetical protein</fullName>
    </submittedName>
</protein>
<dbReference type="EMBL" id="HG994370">
    <property type="protein sequence ID" value="CAF2059646.1"/>
    <property type="molecule type" value="Genomic_DNA"/>
</dbReference>
<feature type="non-terminal residue" evidence="2">
    <location>
        <position position="1"/>
    </location>
</feature>
<organism evidence="2">
    <name type="scientific">Brassica napus</name>
    <name type="common">Rape</name>
    <dbReference type="NCBI Taxonomy" id="3708"/>
    <lineage>
        <taxon>Eukaryota</taxon>
        <taxon>Viridiplantae</taxon>
        <taxon>Streptophyta</taxon>
        <taxon>Embryophyta</taxon>
        <taxon>Tracheophyta</taxon>
        <taxon>Spermatophyta</taxon>
        <taxon>Magnoliopsida</taxon>
        <taxon>eudicotyledons</taxon>
        <taxon>Gunneridae</taxon>
        <taxon>Pentapetalae</taxon>
        <taxon>rosids</taxon>
        <taxon>malvids</taxon>
        <taxon>Brassicales</taxon>
        <taxon>Brassicaceae</taxon>
        <taxon>Brassiceae</taxon>
        <taxon>Brassica</taxon>
    </lineage>
</organism>
<evidence type="ECO:0000313" key="2">
    <source>
        <dbReference type="EMBL" id="CAF2059646.1"/>
    </source>
</evidence>
<gene>
    <name evidence="2" type="ORF">DARMORV10_C06P26360.1</name>
</gene>
<evidence type="ECO:0000256" key="1">
    <source>
        <dbReference type="SAM" id="MobiDB-lite"/>
    </source>
</evidence>
<sequence length="282" mass="29782">MAKKKTPKQPVPARKSPSPPPLKVSVPPIEDPVPEFDPATVLDLPSVSLGNTDCEVPLSPSLSTELDIHPALVSDAEPPYSETLATVSCDVPVVKEGSTVLAVQASAEKVAIVSSSVPEQSNSLVTSSAPDLTKAPSSSVEQAKSPAEIWKGFLGHTISRCKAAPRTCAACNSVRHTTENCPRGLNLPPKDKGKAPIKSLLPIVSQNKRESSPKQVYKEIQKKTNVPSYYVLARDSVANAAAVFKEAETNEGPSSVSNYGVTVATVHDLNKVQLYVDLSGSP</sequence>
<dbReference type="Gene3D" id="4.10.60.10">
    <property type="entry name" value="Zinc finger, CCHC-type"/>
    <property type="match status" value="1"/>
</dbReference>
<name>A0A816QBH1_BRANA</name>
<accession>A0A816QBH1</accession>
<proteinExistence type="predicted"/>
<reference evidence="2" key="1">
    <citation type="submission" date="2021-01" db="EMBL/GenBank/DDBJ databases">
        <authorList>
            <consortium name="Genoscope - CEA"/>
            <person name="William W."/>
        </authorList>
    </citation>
    <scope>NUCLEOTIDE SEQUENCE</scope>
</reference>
<feature type="region of interest" description="Disordered" evidence="1">
    <location>
        <begin position="1"/>
        <end position="37"/>
    </location>
</feature>
<dbReference type="AlphaFoldDB" id="A0A816QBH1"/>